<proteinExistence type="predicted"/>
<sequence length="241" mass="26192">MIRGLLGAAAVVLCAAGVWLCRVGADALALAPCRDIFSSVDVKSCQRPSVDALGLRFEKRMVGTSAQIRIFTRSGMMVQTVSAAIEGSSESGVMLLRDLDGDGRDELLLSLDTGSAHPNSHWALWRATGDSTQFREVRAPDLNDDVMHVVGALFGSDSWRVGDGLVAEYGTGPTRSWLTRIYRFEGNQLVPIVSVENDGIRLDGSMSPCRLEKVYDLARIGLAAGEARDRFCASTEERQRR</sequence>
<dbReference type="RefSeq" id="WP_005098894.1">
    <property type="nucleotide sequence ID" value="NZ_CP021122.1"/>
</dbReference>
<reference evidence="1 2" key="1">
    <citation type="submission" date="2016-11" db="EMBL/GenBank/DDBJ databases">
        <authorList>
            <consortium name="Pathogen Informatics"/>
        </authorList>
    </citation>
    <scope>NUCLEOTIDE SEQUENCE [LARGE SCALE GENOMIC DNA]</scope>
    <source>
        <strain evidence="1 2">911</strain>
    </source>
</reference>
<dbReference type="EMBL" id="FVGW01000002">
    <property type="protein sequence ID" value="SKL81650.1"/>
    <property type="molecule type" value="Genomic_DNA"/>
</dbReference>
<evidence type="ECO:0000313" key="2">
    <source>
        <dbReference type="Proteomes" id="UP000190074"/>
    </source>
</evidence>
<gene>
    <name evidence="1" type="ORF">SAMEA2259716_01727</name>
</gene>
<accession>A0A1U5SDD7</accession>
<dbReference type="AlphaFoldDB" id="A0A1U5SDD7"/>
<name>A0A1U5SDD7_9MYCO</name>
<organism evidence="1 2">
    <name type="scientific">Mycobacteroides abscessus subsp. massiliense</name>
    <dbReference type="NCBI Taxonomy" id="1962118"/>
    <lineage>
        <taxon>Bacteria</taxon>
        <taxon>Bacillati</taxon>
        <taxon>Actinomycetota</taxon>
        <taxon>Actinomycetes</taxon>
        <taxon>Mycobacteriales</taxon>
        <taxon>Mycobacteriaceae</taxon>
        <taxon>Mycobacteroides</taxon>
        <taxon>Mycobacteroides abscessus</taxon>
    </lineage>
</organism>
<protein>
    <submittedName>
        <fullName evidence="1">Uncharacterized protein</fullName>
    </submittedName>
</protein>
<dbReference type="Proteomes" id="UP000190074">
    <property type="component" value="Unassembled WGS sequence"/>
</dbReference>
<evidence type="ECO:0000313" key="1">
    <source>
        <dbReference type="EMBL" id="SKL81650.1"/>
    </source>
</evidence>